<evidence type="ECO:0000313" key="3">
    <source>
        <dbReference type="EMBL" id="MCJ2377081.1"/>
    </source>
</evidence>
<keyword evidence="4" id="KW-1185">Reference proteome</keyword>
<evidence type="ECO:0000256" key="1">
    <source>
        <dbReference type="ARBA" id="ARBA00022729"/>
    </source>
</evidence>
<gene>
    <name evidence="3" type="ORF">LNL84_09600</name>
</gene>
<reference evidence="3" key="1">
    <citation type="submission" date="2021-11" db="EMBL/GenBank/DDBJ databases">
        <title>Vibrio ZSDE26 sp. nov. and Vibrio ZSDZ34 sp. nov., isolated from coastal seawater in Qingdao.</title>
        <authorList>
            <person name="Zhang P."/>
        </authorList>
    </citation>
    <scope>NUCLEOTIDE SEQUENCE</scope>
    <source>
        <strain evidence="3">ZSDZ34</strain>
    </source>
</reference>
<dbReference type="Proteomes" id="UP001139488">
    <property type="component" value="Unassembled WGS sequence"/>
</dbReference>
<evidence type="ECO:0000259" key="2">
    <source>
        <dbReference type="Pfam" id="PF13778"/>
    </source>
</evidence>
<protein>
    <submittedName>
        <fullName evidence="3">DUF4174 domain-containing protein</fullName>
    </submittedName>
</protein>
<organism evidence="3 4">
    <name type="scientific">Vibrio gelatinilyticus</name>
    <dbReference type="NCBI Taxonomy" id="2893468"/>
    <lineage>
        <taxon>Bacteria</taxon>
        <taxon>Pseudomonadati</taxon>
        <taxon>Pseudomonadota</taxon>
        <taxon>Gammaproteobacteria</taxon>
        <taxon>Vibrionales</taxon>
        <taxon>Vibrionaceae</taxon>
        <taxon>Vibrio</taxon>
    </lineage>
</organism>
<dbReference type="AlphaFoldDB" id="A0A9X2AWB5"/>
<keyword evidence="1" id="KW-0732">Signal</keyword>
<comment type="caution">
    <text evidence="3">The sequence shown here is derived from an EMBL/GenBank/DDBJ whole genome shotgun (WGS) entry which is preliminary data.</text>
</comment>
<feature type="domain" description="DUF4174" evidence="2">
    <location>
        <begin position="41"/>
        <end position="151"/>
    </location>
</feature>
<evidence type="ECO:0000313" key="4">
    <source>
        <dbReference type="Proteomes" id="UP001139488"/>
    </source>
</evidence>
<dbReference type="EMBL" id="JAJNNZ010000006">
    <property type="protein sequence ID" value="MCJ2377081.1"/>
    <property type="molecule type" value="Genomic_DNA"/>
</dbReference>
<name>A0A9X2AWB5_9VIBR</name>
<accession>A0A9X2AWB5</accession>
<dbReference type="RefSeq" id="WP_244357015.1">
    <property type="nucleotide sequence ID" value="NZ_JAJNNZ010000006.1"/>
</dbReference>
<dbReference type="Pfam" id="PF13778">
    <property type="entry name" value="DUF4174"/>
    <property type="match status" value="1"/>
</dbReference>
<dbReference type="InterPro" id="IPR025232">
    <property type="entry name" value="DUF4174"/>
</dbReference>
<sequence length="161" mass="18501">MMRYSISLLIFTLLCSLPIGGVFAYPNYQSAPKSESGHQYMRLHHRSVIYFAPSRDTHVDTFLLGTFTNDCALKERDVVSIVVTKEGFSYPEWVASIFDYATLSAFFNIKEGSHAAILIGKDGEEKRRWSDKIDWTQLQEHIDEMPLRQQESLITKTRCSI</sequence>
<proteinExistence type="predicted"/>